<dbReference type="InterPro" id="IPR002347">
    <property type="entry name" value="SDR_fam"/>
</dbReference>
<dbReference type="EMBL" id="JACXYZ010000001">
    <property type="protein sequence ID" value="MBD3924251.1"/>
    <property type="molecule type" value="Genomic_DNA"/>
</dbReference>
<dbReference type="PANTHER" id="PTHR43477">
    <property type="entry name" value="DIHYDROANTICAPSIN 7-DEHYDROGENASE"/>
    <property type="match status" value="1"/>
</dbReference>
<comment type="similarity">
    <text evidence="1">Belongs to the short-chain dehydrogenases/reductases (SDR) family.</text>
</comment>
<feature type="region of interest" description="Disordered" evidence="3">
    <location>
        <begin position="198"/>
        <end position="218"/>
    </location>
</feature>
<dbReference type="SUPFAM" id="SSF51735">
    <property type="entry name" value="NAD(P)-binding Rossmann-fold domains"/>
    <property type="match status" value="1"/>
</dbReference>
<evidence type="ECO:0000256" key="2">
    <source>
        <dbReference type="ARBA" id="ARBA00023002"/>
    </source>
</evidence>
<keyword evidence="2" id="KW-0560">Oxidoreductase</keyword>
<proteinExistence type="inferred from homology"/>
<dbReference type="Gene3D" id="3.40.50.720">
    <property type="entry name" value="NAD(P)-binding Rossmann-like Domain"/>
    <property type="match status" value="1"/>
</dbReference>
<dbReference type="PRINTS" id="PR00081">
    <property type="entry name" value="GDHRDH"/>
</dbReference>
<evidence type="ECO:0000256" key="3">
    <source>
        <dbReference type="SAM" id="MobiDB-lite"/>
    </source>
</evidence>
<dbReference type="InterPro" id="IPR020904">
    <property type="entry name" value="Sc_DH/Rdtase_CS"/>
</dbReference>
<evidence type="ECO:0000313" key="5">
    <source>
        <dbReference type="Proteomes" id="UP000618818"/>
    </source>
</evidence>
<keyword evidence="5" id="KW-1185">Reference proteome</keyword>
<dbReference type="InterPro" id="IPR051122">
    <property type="entry name" value="SDR_DHRS6-like"/>
</dbReference>
<dbReference type="InterPro" id="IPR036291">
    <property type="entry name" value="NAD(P)-bd_dom_sf"/>
</dbReference>
<dbReference type="PANTHER" id="PTHR43477:SF1">
    <property type="entry name" value="DIHYDROANTICAPSIN 7-DEHYDROGENASE"/>
    <property type="match status" value="1"/>
</dbReference>
<dbReference type="PROSITE" id="PS00061">
    <property type="entry name" value="ADH_SHORT"/>
    <property type="match status" value="1"/>
</dbReference>
<organism evidence="4 5">
    <name type="scientific">Nocardioides cavernae</name>
    <dbReference type="NCBI Taxonomy" id="1921566"/>
    <lineage>
        <taxon>Bacteria</taxon>
        <taxon>Bacillati</taxon>
        <taxon>Actinomycetota</taxon>
        <taxon>Actinomycetes</taxon>
        <taxon>Propionibacteriales</taxon>
        <taxon>Nocardioidaceae</taxon>
        <taxon>Nocardioides</taxon>
    </lineage>
</organism>
<comment type="caution">
    <text evidence="4">The sequence shown here is derived from an EMBL/GenBank/DDBJ whole genome shotgun (WGS) entry which is preliminary data.</text>
</comment>
<evidence type="ECO:0000313" key="4">
    <source>
        <dbReference type="EMBL" id="MBD3924251.1"/>
    </source>
</evidence>
<dbReference type="Pfam" id="PF13561">
    <property type="entry name" value="adh_short_C2"/>
    <property type="match status" value="1"/>
</dbReference>
<reference evidence="4 5" key="1">
    <citation type="submission" date="2020-09" db="EMBL/GenBank/DDBJ databases">
        <title>novel species in genus Nocardioides.</title>
        <authorList>
            <person name="Zhang G."/>
        </authorList>
    </citation>
    <scope>NUCLEOTIDE SEQUENCE [LARGE SCALE GENOMIC DNA]</scope>
    <source>
        <strain evidence="4 5">KCTC 39551</strain>
    </source>
</reference>
<protein>
    <submittedName>
        <fullName evidence="4">SDR family oxidoreductase</fullName>
    </submittedName>
</protein>
<dbReference type="Proteomes" id="UP000618818">
    <property type="component" value="Unassembled WGS sequence"/>
</dbReference>
<name>A0ABR8N7W9_9ACTN</name>
<sequence>MPRSFHGRLALVTGAGSGIGRATAQQIAAEGAALACTDIDLDAAQETASLIEAEGGVSRAFALDVTLEEQVAGTMDEAQQWSGLPLTVLVANAGVAGPVGDVSDLNAEAWDVLVNVNLSGPLYCAKHAVRRMRAAGGGAIVFTASHAAFANVPNWTPYAATKGGVVSLARGLAVDHAPDGIRVNCVCPGPIETPLLKGGWQQATDDPEHKARTRGRTGTPEELARVVAFLASDEAALVNGAALVADAGALAHMGTSWPSSSYWD</sequence>
<gene>
    <name evidence="4" type="ORF">IEZ26_06430</name>
</gene>
<dbReference type="CDD" id="cd05233">
    <property type="entry name" value="SDR_c"/>
    <property type="match status" value="1"/>
</dbReference>
<evidence type="ECO:0000256" key="1">
    <source>
        <dbReference type="ARBA" id="ARBA00006484"/>
    </source>
</evidence>
<dbReference type="RefSeq" id="WP_191194038.1">
    <property type="nucleotide sequence ID" value="NZ_JACXYZ010000001.1"/>
</dbReference>
<accession>A0ABR8N7W9</accession>